<keyword evidence="7" id="KW-0067">ATP-binding</keyword>
<comment type="cofactor">
    <cofactor evidence="1">
        <name>Mg(2+)</name>
        <dbReference type="ChEBI" id="CHEBI:18420"/>
    </cofactor>
</comment>
<keyword evidence="8" id="KW-0460">Magnesium</keyword>
<dbReference type="GO" id="GO:0005524">
    <property type="term" value="F:ATP binding"/>
    <property type="evidence" value="ECO:0007669"/>
    <property type="project" value="UniProtKB-KW"/>
</dbReference>
<gene>
    <name evidence="11" type="ORF">B2A_14113</name>
</gene>
<organism evidence="11">
    <name type="scientific">mine drainage metagenome</name>
    <dbReference type="NCBI Taxonomy" id="410659"/>
    <lineage>
        <taxon>unclassified sequences</taxon>
        <taxon>metagenomes</taxon>
        <taxon>ecological metagenomes</taxon>
    </lineage>
</organism>
<dbReference type="InterPro" id="IPR002934">
    <property type="entry name" value="Polymerase_NTP_transf_dom"/>
</dbReference>
<dbReference type="InterPro" id="IPR043519">
    <property type="entry name" value="NT_sf"/>
</dbReference>
<evidence type="ECO:0000259" key="10">
    <source>
        <dbReference type="Pfam" id="PF01909"/>
    </source>
</evidence>
<comment type="caution">
    <text evidence="11">The sequence shown here is derived from an EMBL/GenBank/DDBJ whole genome shotgun (WGS) entry which is preliminary data.</text>
</comment>
<proteinExistence type="inferred from homology"/>
<evidence type="ECO:0000256" key="1">
    <source>
        <dbReference type="ARBA" id="ARBA00001946"/>
    </source>
</evidence>
<keyword evidence="5" id="KW-0479">Metal-binding</keyword>
<dbReference type="SUPFAM" id="SSF81301">
    <property type="entry name" value="Nucleotidyltransferase"/>
    <property type="match status" value="1"/>
</dbReference>
<reference evidence="11" key="1">
    <citation type="submission" date="2013-08" db="EMBL/GenBank/DDBJ databases">
        <authorList>
            <person name="Mendez C."/>
            <person name="Richter M."/>
            <person name="Ferrer M."/>
            <person name="Sanchez J."/>
        </authorList>
    </citation>
    <scope>NUCLEOTIDE SEQUENCE</scope>
</reference>
<keyword evidence="4" id="KW-0548">Nucleotidyltransferase</keyword>
<evidence type="ECO:0000256" key="7">
    <source>
        <dbReference type="ARBA" id="ARBA00022840"/>
    </source>
</evidence>
<reference evidence="11" key="2">
    <citation type="journal article" date="2014" name="ISME J.">
        <title>Microbial stratification in low pH oxic and suboxic macroscopic growths along an acid mine drainage.</title>
        <authorList>
            <person name="Mendez-Garcia C."/>
            <person name="Mesa V."/>
            <person name="Sprenger R.R."/>
            <person name="Richter M."/>
            <person name="Diez M.S."/>
            <person name="Solano J."/>
            <person name="Bargiela R."/>
            <person name="Golyshina O.V."/>
            <person name="Manteca A."/>
            <person name="Ramos J.L."/>
            <person name="Gallego J.R."/>
            <person name="Llorente I."/>
            <person name="Martins Dos Santos V.A."/>
            <person name="Jensen O.N."/>
            <person name="Pelaez A.I."/>
            <person name="Sanchez J."/>
            <person name="Ferrer M."/>
        </authorList>
    </citation>
    <scope>NUCLEOTIDE SEQUENCE</scope>
</reference>
<dbReference type="CDD" id="cd05403">
    <property type="entry name" value="NT_KNTase_like"/>
    <property type="match status" value="1"/>
</dbReference>
<dbReference type="PANTHER" id="PTHR33571">
    <property type="entry name" value="SSL8005 PROTEIN"/>
    <property type="match status" value="1"/>
</dbReference>
<dbReference type="Gene3D" id="3.30.460.10">
    <property type="entry name" value="Beta Polymerase, domain 2"/>
    <property type="match status" value="1"/>
</dbReference>
<keyword evidence="2" id="KW-1277">Toxin-antitoxin system</keyword>
<comment type="similarity">
    <text evidence="9">Belongs to the MntA antitoxin family.</text>
</comment>
<evidence type="ECO:0000256" key="9">
    <source>
        <dbReference type="ARBA" id="ARBA00038276"/>
    </source>
</evidence>
<evidence type="ECO:0000313" key="11">
    <source>
        <dbReference type="EMBL" id="EQD30437.1"/>
    </source>
</evidence>
<evidence type="ECO:0000256" key="2">
    <source>
        <dbReference type="ARBA" id="ARBA00022649"/>
    </source>
</evidence>
<dbReference type="GO" id="GO:0046872">
    <property type="term" value="F:metal ion binding"/>
    <property type="evidence" value="ECO:0007669"/>
    <property type="project" value="UniProtKB-KW"/>
</dbReference>
<evidence type="ECO:0000256" key="3">
    <source>
        <dbReference type="ARBA" id="ARBA00022679"/>
    </source>
</evidence>
<dbReference type="Pfam" id="PF01909">
    <property type="entry name" value="NTP_transf_2"/>
    <property type="match status" value="1"/>
</dbReference>
<feature type="domain" description="Polymerase nucleotidyl transferase" evidence="10">
    <location>
        <begin position="19"/>
        <end position="89"/>
    </location>
</feature>
<keyword evidence="6" id="KW-0547">Nucleotide-binding</keyword>
<keyword evidence="3" id="KW-0808">Transferase</keyword>
<accession>T0YF12</accession>
<evidence type="ECO:0000256" key="6">
    <source>
        <dbReference type="ARBA" id="ARBA00022741"/>
    </source>
</evidence>
<name>T0YF12_9ZZZZ</name>
<dbReference type="GO" id="GO:0016779">
    <property type="term" value="F:nucleotidyltransferase activity"/>
    <property type="evidence" value="ECO:0007669"/>
    <property type="project" value="UniProtKB-KW"/>
</dbReference>
<dbReference type="EMBL" id="AUZZ01010238">
    <property type="protein sequence ID" value="EQD30437.1"/>
    <property type="molecule type" value="Genomic_DNA"/>
</dbReference>
<sequence length="109" mass="11927">SSARRLGMKPSETLRLHRDEILRMAKQAHVQNVRVFGSTVRGEDREGSDLDLLVDATEHTSLFDLGGLMCDLEMLLGVRVDIVTSGALAAAPSHRRAMAARIMDQAEAI</sequence>
<protein>
    <submittedName>
        <fullName evidence="11">DNA polymerase beta domain protein region</fullName>
    </submittedName>
</protein>
<dbReference type="AlphaFoldDB" id="T0YF12"/>
<evidence type="ECO:0000256" key="8">
    <source>
        <dbReference type="ARBA" id="ARBA00022842"/>
    </source>
</evidence>
<evidence type="ECO:0000256" key="4">
    <source>
        <dbReference type="ARBA" id="ARBA00022695"/>
    </source>
</evidence>
<evidence type="ECO:0000256" key="5">
    <source>
        <dbReference type="ARBA" id="ARBA00022723"/>
    </source>
</evidence>
<dbReference type="InterPro" id="IPR052038">
    <property type="entry name" value="Type-VII_TA_antitoxin"/>
</dbReference>
<feature type="non-terminal residue" evidence="11">
    <location>
        <position position="1"/>
    </location>
</feature>
<dbReference type="PANTHER" id="PTHR33571:SF12">
    <property type="entry name" value="BSL3053 PROTEIN"/>
    <property type="match status" value="1"/>
</dbReference>